<comment type="caution">
    <text evidence="2">The sequence shown here is derived from an EMBL/GenBank/DDBJ whole genome shotgun (WGS) entry which is preliminary data.</text>
</comment>
<dbReference type="EMBL" id="JACDQQ010000133">
    <property type="protein sequence ID" value="MBA0083614.1"/>
    <property type="molecule type" value="Genomic_DNA"/>
</dbReference>
<dbReference type="AlphaFoldDB" id="A0A7V8NLJ5"/>
<evidence type="ECO:0000259" key="1">
    <source>
        <dbReference type="Pfam" id="PF16694"/>
    </source>
</evidence>
<dbReference type="Proteomes" id="UP000567293">
    <property type="component" value="Unassembled WGS sequence"/>
</dbReference>
<sequence length="129" mass="13981">MTLRATVQALGALDVCATLVICTLYATDSTAQNTKQSQPQATSDASPIYGIKIPAGYRDWRLITVNQLVGAEGKLKRLRAQLGSDVALRAFQRGKLPFPDGTIIAALHWKEVSSDENDKVLATGLGRRR</sequence>
<dbReference type="Gene3D" id="3.50.70.20">
    <property type="entry name" value="Cytochrome P460"/>
    <property type="match status" value="1"/>
</dbReference>
<reference evidence="2" key="1">
    <citation type="submission" date="2020-06" db="EMBL/GenBank/DDBJ databases">
        <title>Legume-microbial interactions unlock mineral nutrients during tropical forest succession.</title>
        <authorList>
            <person name="Epihov D.Z."/>
        </authorList>
    </citation>
    <scope>NUCLEOTIDE SEQUENCE [LARGE SCALE GENOMIC DNA]</scope>
    <source>
        <strain evidence="2">Pan2503</strain>
    </source>
</reference>
<gene>
    <name evidence="2" type="ORF">HRJ53_01320</name>
</gene>
<feature type="domain" description="Cytochrome P460" evidence="1">
    <location>
        <begin position="54"/>
        <end position="119"/>
    </location>
</feature>
<dbReference type="InterPro" id="IPR038142">
    <property type="entry name" value="Cytochrome_P460_sp"/>
</dbReference>
<organism evidence="2 3">
    <name type="scientific">Candidatus Acidiferrum panamense</name>
    <dbReference type="NCBI Taxonomy" id="2741543"/>
    <lineage>
        <taxon>Bacteria</taxon>
        <taxon>Pseudomonadati</taxon>
        <taxon>Acidobacteriota</taxon>
        <taxon>Terriglobia</taxon>
        <taxon>Candidatus Acidiferrales</taxon>
        <taxon>Candidatus Acidiferrum</taxon>
    </lineage>
</organism>
<evidence type="ECO:0000313" key="3">
    <source>
        <dbReference type="Proteomes" id="UP000567293"/>
    </source>
</evidence>
<dbReference type="InterPro" id="IPR032033">
    <property type="entry name" value="Cytochrome_P460"/>
</dbReference>
<proteinExistence type="predicted"/>
<evidence type="ECO:0000313" key="2">
    <source>
        <dbReference type="EMBL" id="MBA0083614.1"/>
    </source>
</evidence>
<accession>A0A7V8NLJ5</accession>
<dbReference type="Pfam" id="PF16694">
    <property type="entry name" value="Cytochrome_P460"/>
    <property type="match status" value="1"/>
</dbReference>
<protein>
    <submittedName>
        <fullName evidence="2">Cytochrome P460 family protein</fullName>
    </submittedName>
</protein>
<name>A0A7V8NLJ5_9BACT</name>
<keyword evidence="3" id="KW-1185">Reference proteome</keyword>